<evidence type="ECO:0000256" key="4">
    <source>
        <dbReference type="ARBA" id="ARBA00093777"/>
    </source>
</evidence>
<evidence type="ECO:0000313" key="7">
    <source>
        <dbReference type="EMBL" id="MCU5747069.1"/>
    </source>
</evidence>
<evidence type="ECO:0000313" key="8">
    <source>
        <dbReference type="Proteomes" id="UP001209553"/>
    </source>
</evidence>
<dbReference type="RefSeq" id="WP_262856782.1">
    <property type="nucleotide sequence ID" value="NZ_JAOPKZ010000020.1"/>
</dbReference>
<comment type="similarity">
    <text evidence="4">Belongs to the IsaB family.</text>
</comment>
<protein>
    <recommendedName>
        <fullName evidence="5">Immunodominant staphylococcal antigen B</fullName>
    </recommendedName>
</protein>
<comment type="caution">
    <text evidence="7">The sequence shown here is derived from an EMBL/GenBank/DDBJ whole genome shotgun (WGS) entry which is preliminary data.</text>
</comment>
<evidence type="ECO:0000256" key="5">
    <source>
        <dbReference type="ARBA" id="ARBA00093792"/>
    </source>
</evidence>
<comment type="subcellular location">
    <subcellularLocation>
        <location evidence="1">Secreted</location>
    </subcellularLocation>
</comment>
<feature type="signal peptide" evidence="6">
    <location>
        <begin position="1"/>
        <end position="31"/>
    </location>
</feature>
<sequence length="173" mass="18575">MNKMTKALVAATTITTLGLGSVALNHTEAHAASTPSATQAQFALEGNAGKDASYLTSSKFINGLNGGGLMFNGYYLTNHITTPDYHQLNVNDQVIQTVGNGKSTRSVSFNVSDNSVTLNSLKHAYGKDLGRVYHSGKQPEDGLYFYDKGRYEIQFNVENGHVANVLIGDPVTD</sequence>
<keyword evidence="3 6" id="KW-0732">Signal</keyword>
<feature type="chain" id="PRO_5047372065" description="Immunodominant staphylococcal antigen B" evidence="6">
    <location>
        <begin position="32"/>
        <end position="173"/>
    </location>
</feature>
<evidence type="ECO:0000256" key="2">
    <source>
        <dbReference type="ARBA" id="ARBA00022525"/>
    </source>
</evidence>
<accession>A0ABT2QSZ5</accession>
<dbReference type="EMBL" id="JAOPKZ010000020">
    <property type="protein sequence ID" value="MCU5747069.1"/>
    <property type="molecule type" value="Genomic_DNA"/>
</dbReference>
<dbReference type="NCBIfam" id="NF047686">
    <property type="entry name" value="IsaB_fam"/>
    <property type="match status" value="1"/>
</dbReference>
<dbReference type="Proteomes" id="UP001209553">
    <property type="component" value="Unassembled WGS sequence"/>
</dbReference>
<dbReference type="InterPro" id="IPR058086">
    <property type="entry name" value="IsaB"/>
</dbReference>
<keyword evidence="2" id="KW-0964">Secreted</keyword>
<organism evidence="7 8">
    <name type="scientific">Staphylococcus marylandisciuri</name>
    <dbReference type="NCBI Taxonomy" id="2981529"/>
    <lineage>
        <taxon>Bacteria</taxon>
        <taxon>Bacillati</taxon>
        <taxon>Bacillota</taxon>
        <taxon>Bacilli</taxon>
        <taxon>Bacillales</taxon>
        <taxon>Staphylococcaceae</taxon>
        <taxon>Staphylococcus</taxon>
    </lineage>
</organism>
<keyword evidence="8" id="KW-1185">Reference proteome</keyword>
<evidence type="ECO:0000256" key="6">
    <source>
        <dbReference type="SAM" id="SignalP"/>
    </source>
</evidence>
<reference evidence="7 8" key="1">
    <citation type="journal article" date="2023" name="Int. J. Syst. Evol. Microbiol.">
        <title>Streptococcus sciuri sp. nov., Staphylococcus marylandisciuri sp. nov. and Staphylococcus americanisciuri sp. nov., isolated from faeces of eastern grey squirrel (Sciurus carolinensis).</title>
        <authorList>
            <person name="Volokhov D.V."/>
            <person name="Zagorodnyaya T.A."/>
            <person name="Furtak V.A."/>
            <person name="Nattanmai G."/>
            <person name="Randall L."/>
            <person name="Jose S."/>
            <person name="Gao Y."/>
            <person name="Eisenberg T."/>
            <person name="Delmonte P."/>
            <person name="Blom J."/>
            <person name="Mitchell K.K."/>
        </authorList>
    </citation>
    <scope>NUCLEOTIDE SEQUENCE [LARGE SCALE GENOMIC DNA]</scope>
    <source>
        <strain evidence="7 8">SQ8-PEA</strain>
    </source>
</reference>
<evidence type="ECO:0000256" key="3">
    <source>
        <dbReference type="ARBA" id="ARBA00022729"/>
    </source>
</evidence>
<name>A0ABT2QSZ5_9STAP</name>
<proteinExistence type="inferred from homology"/>
<gene>
    <name evidence="7" type="ORF">N9R04_10385</name>
</gene>
<evidence type="ECO:0000256" key="1">
    <source>
        <dbReference type="ARBA" id="ARBA00004613"/>
    </source>
</evidence>